<dbReference type="GeneID" id="74568279"/>
<dbReference type="InterPro" id="IPR013320">
    <property type="entry name" value="ConA-like_dom_sf"/>
</dbReference>
<accession>A0A915SCL6</accession>
<gene>
    <name evidence="2" type="ORF">MJ1_0328</name>
</gene>
<dbReference type="RefSeq" id="WP_258393523.1">
    <property type="nucleotide sequence ID" value="NZ_AP019769.1"/>
</dbReference>
<proteinExistence type="predicted"/>
<dbReference type="Gene3D" id="2.60.120.200">
    <property type="match status" value="1"/>
</dbReference>
<dbReference type="SUPFAM" id="SSF49899">
    <property type="entry name" value="Concanavalin A-like lectins/glucanases"/>
    <property type="match status" value="1"/>
</dbReference>
<dbReference type="EMBL" id="AP019769">
    <property type="protein sequence ID" value="BBL45493.1"/>
    <property type="molecule type" value="Genomic_DNA"/>
</dbReference>
<sequence length="603" mass="69888">MRSFNYLIEIILVISLVLAYAIYIKFPQNPGTYINIFNKYYTLYSGLASTYNYNILSYLENNNFDIISSINYFIFSDVLSSYDEKIDIYSSLKLYNIENYSCYEFLYPFPYLGPGLSYTTTVNNQNENYFLIDNYNGDYCTNISSSNDWYYVVVNYYNSTNISIILNQSYLYNNTIDPYSIFAYTYNQNPLYINYVNISYITNLLGSFPILNISLSLPLNYNQPLLIIFRADNSTYNYLTNFNNYQLSNNIPSNIVGYSISPFSWETLYISSQCLDQSKILYFNNYTYFQLLNSSYYPSQLSGATSITAVAWIYVNNYYYYSNCASGENYVSALATIGVTSYTASTFRQILLPINGNYYLGIDESGTIGYLPNYILPLNQWIFVFWEYNSSSGEFYAGFINQTGLYYGQLQPAPGWSSLQPLNLYYPPNETIYLGTPTSLYSSSPECTFNGYVYKIAFYNNFLTLNQIKNIYYSNSFSLYNPVVEYISSNYNQNNNILYGNNQNYNLEGYNVGGYNIFEDPVTELDIKYSLPLNYQEYITSSSINISSCYPINIEYSNNLQPNIQYNFWSYFNVNPVPSGYNLYSNIVYPYGLSFSKFTIYGS</sequence>
<dbReference type="KEGG" id="naer:MJ1_0328"/>
<keyword evidence="1" id="KW-0812">Transmembrane</keyword>
<keyword evidence="1" id="KW-0472">Membrane</keyword>
<organism evidence="2 3">
    <name type="scientific">Nanobdella aerobiophila</name>
    <dbReference type="NCBI Taxonomy" id="2586965"/>
    <lineage>
        <taxon>Archaea</taxon>
        <taxon>Nanobdellota</taxon>
        <taxon>Nanobdellia</taxon>
        <taxon>Nanobdellales</taxon>
        <taxon>Nanobdellaceae</taxon>
        <taxon>Nanobdella</taxon>
    </lineage>
</organism>
<name>A0A915SCL6_9ARCH</name>
<evidence type="ECO:0000313" key="2">
    <source>
        <dbReference type="EMBL" id="BBL45493.1"/>
    </source>
</evidence>
<feature type="transmembrane region" description="Helical" evidence="1">
    <location>
        <begin position="7"/>
        <end position="26"/>
    </location>
</feature>
<evidence type="ECO:0000313" key="3">
    <source>
        <dbReference type="Proteomes" id="UP001055553"/>
    </source>
</evidence>
<keyword evidence="3" id="KW-1185">Reference proteome</keyword>
<reference evidence="3" key="1">
    <citation type="journal article" date="2022" name="Int. J. Syst. Evol. Microbiol.">
        <title>Nanobdella aerobiophila gen. nov., sp. nov., a thermoacidophilic, obligate ectosymbiotic archaeon, and proposal of Nanobdellaceae fam. nov., Nanobdellales ord. nov. and Nanobdellia class. nov.</title>
        <authorList>
            <person name="Kato S."/>
            <person name="Ogasawara A."/>
            <person name="Itoh T."/>
            <person name="Sakai H.D."/>
            <person name="Shimizu M."/>
            <person name="Yuki M."/>
            <person name="Kaneko M."/>
            <person name="Takashina T."/>
            <person name="Ohkuma M."/>
        </authorList>
    </citation>
    <scope>NUCLEOTIDE SEQUENCE [LARGE SCALE GENOMIC DNA]</scope>
    <source>
        <strain evidence="3">MJ1</strain>
    </source>
</reference>
<evidence type="ECO:0000256" key="1">
    <source>
        <dbReference type="SAM" id="Phobius"/>
    </source>
</evidence>
<dbReference type="Proteomes" id="UP001055553">
    <property type="component" value="Chromosome"/>
</dbReference>
<keyword evidence="1" id="KW-1133">Transmembrane helix</keyword>
<protein>
    <submittedName>
        <fullName evidence="2">Family U32 unassigned peptidase</fullName>
    </submittedName>
</protein>
<dbReference type="AlphaFoldDB" id="A0A915SCL6"/>